<name>A0A511VD95_9BACL</name>
<dbReference type="InterPro" id="IPR001959">
    <property type="entry name" value="Transposase"/>
</dbReference>
<evidence type="ECO:0000313" key="7">
    <source>
        <dbReference type="EMBL" id="GEN36860.1"/>
    </source>
</evidence>
<protein>
    <submittedName>
        <fullName evidence="7">Transposase</fullName>
    </submittedName>
</protein>
<comment type="similarity">
    <text evidence="1">In the C-terminal section; belongs to the transposase 35 family.</text>
</comment>
<proteinExistence type="inferred from homology"/>
<accession>A0A511VD95</accession>
<evidence type="ECO:0000256" key="2">
    <source>
        <dbReference type="ARBA" id="ARBA00022578"/>
    </source>
</evidence>
<dbReference type="GO" id="GO:0032196">
    <property type="term" value="P:transposition"/>
    <property type="evidence" value="ECO:0007669"/>
    <property type="project" value="UniProtKB-KW"/>
</dbReference>
<evidence type="ECO:0000259" key="6">
    <source>
        <dbReference type="Pfam" id="PF07282"/>
    </source>
</evidence>
<evidence type="ECO:0000256" key="1">
    <source>
        <dbReference type="ARBA" id="ARBA00008761"/>
    </source>
</evidence>
<feature type="domain" description="Cas12f1-like TNB" evidence="6">
    <location>
        <begin position="306"/>
        <end position="368"/>
    </location>
</feature>
<reference evidence="7 8" key="1">
    <citation type="submission" date="2019-07" db="EMBL/GenBank/DDBJ databases">
        <title>Whole genome shotgun sequence of Aneurinibacillus danicus NBRC 102444.</title>
        <authorList>
            <person name="Hosoyama A."/>
            <person name="Uohara A."/>
            <person name="Ohji S."/>
            <person name="Ichikawa N."/>
        </authorList>
    </citation>
    <scope>NUCLEOTIDE SEQUENCE [LARGE SCALE GENOMIC DNA]</scope>
    <source>
        <strain evidence="7 8">NBRC 102444</strain>
    </source>
</reference>
<dbReference type="AlphaFoldDB" id="A0A511VD95"/>
<gene>
    <name evidence="7" type="ORF">ADA01nite_43200</name>
</gene>
<sequence length="392" mass="45883">MIRAKKVYFRASKTDIDRLFACNRESALVWNECLRLAKEYHLEHKKWMSKSELQKQTKGKFHLHSQSIQAVCHKYLFARDSSHQAIKKGKTTTRYPYKKKKHYNTKWAKDGFKIHPNGKIELSMGVHNGKRKKPIVVHASNLPQENIKEIELCYDNGLYLAVSFEDGQENKPYQSSHSVGVDMGEIHTLSAFCENGQALIVTGRKIRSLHRFRNKKLAEIQRLQSKCRKGSRQWKKYQRAKQYILSRSEKQLQDALHKATRNFVEWCVKQSISDVYVGNPEGVQRNTRKKKKTNRKQAQKLSNWSFGKVKDYLKYKLAQDGIKMHEVDESYTSQTCPVCRRKQRVSSRNYVCSCGYHEHRDVHGARNILSRAIYGEMLPFDIPTKLKYLRIA</sequence>
<dbReference type="InterPro" id="IPR010095">
    <property type="entry name" value="Cas12f1-like_TNB"/>
</dbReference>
<dbReference type="GO" id="GO:0003677">
    <property type="term" value="F:DNA binding"/>
    <property type="evidence" value="ECO:0007669"/>
    <property type="project" value="UniProtKB-KW"/>
</dbReference>
<dbReference type="GO" id="GO:0006310">
    <property type="term" value="P:DNA recombination"/>
    <property type="evidence" value="ECO:0007669"/>
    <property type="project" value="UniProtKB-KW"/>
</dbReference>
<evidence type="ECO:0000313" key="8">
    <source>
        <dbReference type="Proteomes" id="UP000321157"/>
    </source>
</evidence>
<dbReference type="NCBIfam" id="TIGR01766">
    <property type="entry name" value="IS200/IS605 family accessory protein TnpB-like domain"/>
    <property type="match status" value="1"/>
</dbReference>
<dbReference type="OrthoDB" id="4278026at2"/>
<keyword evidence="8" id="KW-1185">Reference proteome</keyword>
<keyword evidence="4" id="KW-0233">DNA recombination</keyword>
<feature type="domain" description="Probable transposase IS891/IS1136/IS1341" evidence="5">
    <location>
        <begin position="168"/>
        <end position="283"/>
    </location>
</feature>
<evidence type="ECO:0000259" key="5">
    <source>
        <dbReference type="Pfam" id="PF01385"/>
    </source>
</evidence>
<dbReference type="EMBL" id="BJXX01000259">
    <property type="protein sequence ID" value="GEN36860.1"/>
    <property type="molecule type" value="Genomic_DNA"/>
</dbReference>
<keyword evidence="2" id="KW-0815">Transposition</keyword>
<dbReference type="NCBIfam" id="NF040570">
    <property type="entry name" value="guided_TnpB"/>
    <property type="match status" value="1"/>
</dbReference>
<evidence type="ECO:0000256" key="3">
    <source>
        <dbReference type="ARBA" id="ARBA00023125"/>
    </source>
</evidence>
<dbReference type="Pfam" id="PF01385">
    <property type="entry name" value="OrfB_IS605"/>
    <property type="match status" value="1"/>
</dbReference>
<dbReference type="RefSeq" id="WP_146812483.1">
    <property type="nucleotide sequence ID" value="NZ_BJXX01000259.1"/>
</dbReference>
<dbReference type="Pfam" id="PF07282">
    <property type="entry name" value="Cas12f1-like_TNB"/>
    <property type="match status" value="1"/>
</dbReference>
<evidence type="ECO:0000256" key="4">
    <source>
        <dbReference type="ARBA" id="ARBA00023172"/>
    </source>
</evidence>
<comment type="caution">
    <text evidence="7">The sequence shown here is derived from an EMBL/GenBank/DDBJ whole genome shotgun (WGS) entry which is preliminary data.</text>
</comment>
<dbReference type="Proteomes" id="UP000321157">
    <property type="component" value="Unassembled WGS sequence"/>
</dbReference>
<organism evidence="7 8">
    <name type="scientific">Aneurinibacillus danicus</name>
    <dbReference type="NCBI Taxonomy" id="267746"/>
    <lineage>
        <taxon>Bacteria</taxon>
        <taxon>Bacillati</taxon>
        <taxon>Bacillota</taxon>
        <taxon>Bacilli</taxon>
        <taxon>Bacillales</taxon>
        <taxon>Paenibacillaceae</taxon>
        <taxon>Aneurinibacillus group</taxon>
        <taxon>Aneurinibacillus</taxon>
    </lineage>
</organism>
<keyword evidence="3" id="KW-0238">DNA-binding</keyword>